<dbReference type="GO" id="GO:0051603">
    <property type="term" value="P:proteolysis involved in protein catabolic process"/>
    <property type="evidence" value="ECO:0007669"/>
    <property type="project" value="TreeGrafter"/>
</dbReference>
<evidence type="ECO:0000256" key="1">
    <source>
        <dbReference type="ARBA" id="ARBA00006247"/>
    </source>
</evidence>
<keyword evidence="11" id="KW-0121">Carboxypeptidase</keyword>
<evidence type="ECO:0000313" key="11">
    <source>
        <dbReference type="EMBL" id="KAG1786028.1"/>
    </source>
</evidence>
<feature type="binding site" evidence="7">
    <location>
        <position position="272"/>
    </location>
    <ligand>
        <name>Zn(2+)</name>
        <dbReference type="ChEBI" id="CHEBI:29105"/>
        <label>1</label>
    </ligand>
</feature>
<dbReference type="InterPro" id="IPR001261">
    <property type="entry name" value="ArgE/DapE_CS"/>
</dbReference>
<feature type="binding site" evidence="7">
    <location>
        <position position="300"/>
    </location>
    <ligand>
        <name>Zn(2+)</name>
        <dbReference type="ChEBI" id="CHEBI:29105"/>
        <label>2</label>
    </ligand>
</feature>
<dbReference type="EMBL" id="JABBWE010000099">
    <property type="protein sequence ID" value="KAG1786028.1"/>
    <property type="molecule type" value="Genomic_DNA"/>
</dbReference>
<dbReference type="PROSITE" id="PS00758">
    <property type="entry name" value="ARGE_DAPE_CPG2_1"/>
    <property type="match status" value="1"/>
</dbReference>
<evidence type="ECO:0000256" key="5">
    <source>
        <dbReference type="ARBA" id="ARBA00022833"/>
    </source>
</evidence>
<dbReference type="SUPFAM" id="SSF53187">
    <property type="entry name" value="Zn-dependent exopeptidases"/>
    <property type="match status" value="1"/>
</dbReference>
<evidence type="ECO:0000259" key="10">
    <source>
        <dbReference type="Pfam" id="PF07687"/>
    </source>
</evidence>
<keyword evidence="9" id="KW-0472">Membrane</keyword>
<dbReference type="GO" id="GO:0004181">
    <property type="term" value="F:metallocarboxypeptidase activity"/>
    <property type="evidence" value="ECO:0007669"/>
    <property type="project" value="InterPro"/>
</dbReference>
<feature type="transmembrane region" description="Helical" evidence="9">
    <location>
        <begin position="53"/>
        <end position="73"/>
    </location>
</feature>
<keyword evidence="3 7" id="KW-0479">Metal-binding</keyword>
<reference evidence="11" key="1">
    <citation type="journal article" date="2020" name="New Phytol.">
        <title>Comparative genomics reveals dynamic genome evolution in host specialist ectomycorrhizal fungi.</title>
        <authorList>
            <person name="Lofgren L.A."/>
            <person name="Nguyen N.H."/>
            <person name="Vilgalys R."/>
            <person name="Ruytinx J."/>
            <person name="Liao H.L."/>
            <person name="Branco S."/>
            <person name="Kuo A."/>
            <person name="LaButti K."/>
            <person name="Lipzen A."/>
            <person name="Andreopoulos W."/>
            <person name="Pangilinan J."/>
            <person name="Riley R."/>
            <person name="Hundley H."/>
            <person name="Na H."/>
            <person name="Barry K."/>
            <person name="Grigoriev I.V."/>
            <person name="Stajich J.E."/>
            <person name="Kennedy P.G."/>
        </authorList>
    </citation>
    <scope>NUCLEOTIDE SEQUENCE</scope>
    <source>
        <strain evidence="11">S12</strain>
    </source>
</reference>
<keyword evidence="9" id="KW-0812">Transmembrane</keyword>
<evidence type="ECO:0000256" key="6">
    <source>
        <dbReference type="PIRSR" id="PIRSR037217-1"/>
    </source>
</evidence>
<protein>
    <submittedName>
        <fullName evidence="11">Carboxypeptidase S</fullName>
    </submittedName>
</protein>
<dbReference type="InterPro" id="IPR047177">
    <property type="entry name" value="Pept_M20A"/>
</dbReference>
<dbReference type="Pfam" id="PF07687">
    <property type="entry name" value="M20_dimer"/>
    <property type="match status" value="1"/>
</dbReference>
<evidence type="ECO:0000256" key="8">
    <source>
        <dbReference type="SAM" id="MobiDB-lite"/>
    </source>
</evidence>
<keyword evidence="4" id="KW-0378">Hydrolase</keyword>
<organism evidence="11 12">
    <name type="scientific">Suillus plorans</name>
    <dbReference type="NCBI Taxonomy" id="116603"/>
    <lineage>
        <taxon>Eukaryota</taxon>
        <taxon>Fungi</taxon>
        <taxon>Dikarya</taxon>
        <taxon>Basidiomycota</taxon>
        <taxon>Agaricomycotina</taxon>
        <taxon>Agaricomycetes</taxon>
        <taxon>Agaricomycetidae</taxon>
        <taxon>Boletales</taxon>
        <taxon>Suillineae</taxon>
        <taxon>Suillaceae</taxon>
        <taxon>Suillus</taxon>
    </lineage>
</organism>
<dbReference type="RefSeq" id="XP_041153507.1">
    <property type="nucleotide sequence ID" value="XM_041304389.1"/>
</dbReference>
<keyword evidence="9" id="KW-1133">Transmembrane helix</keyword>
<feature type="binding site" evidence="7">
    <location>
        <position position="237"/>
    </location>
    <ligand>
        <name>Zn(2+)</name>
        <dbReference type="ChEBI" id="CHEBI:29105"/>
        <label>1</label>
    </ligand>
</feature>
<dbReference type="Pfam" id="PF01546">
    <property type="entry name" value="Peptidase_M20"/>
    <property type="match status" value="1"/>
</dbReference>
<sequence>MGQTTQTEREPFSDEKAPSTVQNIHWTANEDPEFVRHATQNYKRRRSALRLKILHFACFLGLVLLSHHFWPYLTTSAFPSHESQRLLVIDDDMCPQVSAITPSSHTTLIDTLDEEYGTKEFKLKAYESLGGAVRIPTVCYDDLGTPEEDPRWEVFDDFHTYIEQRFPKVHATLQRTKVATYALVYHWQGTDTSLKPLLLAAHMDVVPTLAATEANWINPPFSGYYDGEWIWGRGSCDDKPGVIGIMTAIEALLEQGFKPTRTVILAFGIDEERGGQTGAAAIGKYLVNTYGEDSISMIVDEGGGFSDLSGTIFATPAVAEKGYLDVRVDVLTPGGHSSRPPRHTGIGILASVVTGLEANPHVPKLARDRTYYQGLQCRAKYDDGFPSEMRELVIESQTSDEKLHELETKLDDFDPAYSASAGTTQAIDIIYGGVKINALPEAVYAITNHRIADHSSVSELQDRFASIVAPVAAKHNMSLNAFGKEIGLEASTTWGLVKVSDAFGSALEPAPVTPTTGSGPYELLSGTILSTLKTNLRTDDFPEFSVVSPGLSLGNTDTRHYWSLTRHIFRYGHRGTTDGYNGAHTINEAIRAEGFLEQIRFFTRLILNADETHLLD</sequence>
<dbReference type="GeneID" id="64598153"/>
<evidence type="ECO:0000256" key="7">
    <source>
        <dbReference type="PIRSR" id="PIRSR037217-2"/>
    </source>
</evidence>
<keyword evidence="12" id="KW-1185">Reference proteome</keyword>
<dbReference type="InterPro" id="IPR011650">
    <property type="entry name" value="Peptidase_M20_dimer"/>
</dbReference>
<dbReference type="Proteomes" id="UP000719766">
    <property type="component" value="Unassembled WGS sequence"/>
</dbReference>
<dbReference type="CDD" id="cd05674">
    <property type="entry name" value="M20_yscS"/>
    <property type="match status" value="1"/>
</dbReference>
<feature type="active site" evidence="6">
    <location>
        <position position="204"/>
    </location>
</feature>
<dbReference type="Gene3D" id="3.40.630.10">
    <property type="entry name" value="Zn peptidases"/>
    <property type="match status" value="1"/>
</dbReference>
<feature type="binding site" evidence="7">
    <location>
        <position position="202"/>
    </location>
    <ligand>
        <name>Zn(2+)</name>
        <dbReference type="ChEBI" id="CHEBI:29105"/>
        <label>2</label>
    </ligand>
</feature>
<feature type="active site" description="Proton acceptor" evidence="6">
    <location>
        <position position="271"/>
    </location>
</feature>
<dbReference type="InterPro" id="IPR017141">
    <property type="entry name" value="Pept_M20_carboxypep"/>
</dbReference>
<comment type="caution">
    <text evidence="11">The sequence shown here is derived from an EMBL/GenBank/DDBJ whole genome shotgun (WGS) entry which is preliminary data.</text>
</comment>
<dbReference type="SUPFAM" id="SSF55031">
    <property type="entry name" value="Bacterial exopeptidase dimerisation domain"/>
    <property type="match status" value="1"/>
</dbReference>
<dbReference type="PANTHER" id="PTHR45962">
    <property type="entry name" value="N-FATTY-ACYL-AMINO ACID SYNTHASE/HYDROLASE PM20D1"/>
    <property type="match status" value="1"/>
</dbReference>
<dbReference type="AlphaFoldDB" id="A0A9P7ABL3"/>
<dbReference type="Gene3D" id="1.10.150.900">
    <property type="match status" value="1"/>
</dbReference>
<dbReference type="GO" id="GO:0000328">
    <property type="term" value="C:fungal-type vacuole lumen"/>
    <property type="evidence" value="ECO:0007669"/>
    <property type="project" value="TreeGrafter"/>
</dbReference>
<dbReference type="FunFam" id="3.40.630.10:FF:000027">
    <property type="entry name" value="N-fatty-acyl-amino acid synthase/hydrolase PM20D1"/>
    <property type="match status" value="1"/>
</dbReference>
<evidence type="ECO:0000256" key="9">
    <source>
        <dbReference type="SAM" id="Phobius"/>
    </source>
</evidence>
<feature type="binding site" evidence="7">
    <location>
        <position position="584"/>
    </location>
    <ligand>
        <name>Zn(2+)</name>
        <dbReference type="ChEBI" id="CHEBI:29105"/>
        <label>1</label>
    </ligand>
</feature>
<proteinExistence type="inferred from homology"/>
<keyword evidence="2" id="KW-0645">Protease</keyword>
<feature type="region of interest" description="Disordered" evidence="8">
    <location>
        <begin position="1"/>
        <end position="20"/>
    </location>
</feature>
<evidence type="ECO:0000256" key="4">
    <source>
        <dbReference type="ARBA" id="ARBA00022801"/>
    </source>
</evidence>
<accession>A0A9P7ABL3</accession>
<dbReference type="OrthoDB" id="3064516at2759"/>
<dbReference type="InterPro" id="IPR002933">
    <property type="entry name" value="Peptidase_M20"/>
</dbReference>
<name>A0A9P7ABL3_9AGAM</name>
<feature type="domain" description="Peptidase M20 dimerisation" evidence="10">
    <location>
        <begin position="318"/>
        <end position="474"/>
    </location>
</feature>
<evidence type="ECO:0000256" key="3">
    <source>
        <dbReference type="ARBA" id="ARBA00022723"/>
    </source>
</evidence>
<dbReference type="GO" id="GO:0046872">
    <property type="term" value="F:metal ion binding"/>
    <property type="evidence" value="ECO:0007669"/>
    <property type="project" value="UniProtKB-KW"/>
</dbReference>
<comment type="similarity">
    <text evidence="1">Belongs to the peptidase M20A family.</text>
</comment>
<dbReference type="PANTHER" id="PTHR45962:SF1">
    <property type="entry name" value="N-FATTY-ACYL-AMINO ACID SYNTHASE_HYDROLASE PM20D1"/>
    <property type="match status" value="1"/>
</dbReference>
<keyword evidence="5 7" id="KW-0862">Zinc</keyword>
<feature type="binding site" evidence="7">
    <location>
        <position position="237"/>
    </location>
    <ligand>
        <name>Zn(2+)</name>
        <dbReference type="ChEBI" id="CHEBI:29105"/>
        <label>2</label>
    </ligand>
</feature>
<evidence type="ECO:0000256" key="2">
    <source>
        <dbReference type="ARBA" id="ARBA00022670"/>
    </source>
</evidence>
<evidence type="ECO:0000313" key="12">
    <source>
        <dbReference type="Proteomes" id="UP000719766"/>
    </source>
</evidence>
<feature type="compositionally biased region" description="Basic and acidic residues" evidence="8">
    <location>
        <begin position="7"/>
        <end position="17"/>
    </location>
</feature>
<dbReference type="Gene3D" id="3.30.70.360">
    <property type="match status" value="1"/>
</dbReference>
<dbReference type="PIRSF" id="PIRSF037217">
    <property type="entry name" value="Carboxypeptidase_S"/>
    <property type="match status" value="1"/>
</dbReference>
<dbReference type="InterPro" id="IPR036264">
    <property type="entry name" value="Bact_exopeptidase_dim_dom"/>
</dbReference>
<gene>
    <name evidence="11" type="ORF">HD556DRAFT_1417801</name>
</gene>